<proteinExistence type="predicted"/>
<name>A0A8H3I5S5_9LECA</name>
<dbReference type="Proteomes" id="UP000664521">
    <property type="component" value="Unassembled WGS sequence"/>
</dbReference>
<comment type="caution">
    <text evidence="1">The sequence shown here is derived from an EMBL/GenBank/DDBJ whole genome shotgun (WGS) entry which is preliminary data.</text>
</comment>
<keyword evidence="2" id="KW-1185">Reference proteome</keyword>
<dbReference type="OrthoDB" id="3758478at2759"/>
<gene>
    <name evidence="1" type="ORF">HETSPECPRED_002702</name>
</gene>
<sequence length="159" mass="17594">MTEPSTPSRSTLLATASSVVAGYNAWSIPAILAPRSSTCTQEILPHSLRIPSMNNDEYATYFAPNIPIFRNFAVKTHETMVDEEARKVVMLASSTAETDIGPYNNEYVVVIEMGRDGRQAEKVIEWVDSGYVVKFFGKLSQATDAKNQRAESNEGEQKL</sequence>
<dbReference type="InterPro" id="IPR050977">
    <property type="entry name" value="Fungal_Meroterpenoid_Isomerase"/>
</dbReference>
<accession>A0A8H3I5S5</accession>
<dbReference type="PANTHER" id="PTHR39598:SF1">
    <property type="entry name" value="AUSTINOID BIOSYNTHESIS CLUSTERS PROTEIN F-RELATED"/>
    <property type="match status" value="1"/>
</dbReference>
<dbReference type="EMBL" id="CAJPDS010000017">
    <property type="protein sequence ID" value="CAF9915982.1"/>
    <property type="molecule type" value="Genomic_DNA"/>
</dbReference>
<evidence type="ECO:0000313" key="2">
    <source>
        <dbReference type="Proteomes" id="UP000664521"/>
    </source>
</evidence>
<organism evidence="1 2">
    <name type="scientific">Heterodermia speciosa</name>
    <dbReference type="NCBI Taxonomy" id="116794"/>
    <lineage>
        <taxon>Eukaryota</taxon>
        <taxon>Fungi</taxon>
        <taxon>Dikarya</taxon>
        <taxon>Ascomycota</taxon>
        <taxon>Pezizomycotina</taxon>
        <taxon>Lecanoromycetes</taxon>
        <taxon>OSLEUM clade</taxon>
        <taxon>Lecanoromycetidae</taxon>
        <taxon>Caliciales</taxon>
        <taxon>Physciaceae</taxon>
        <taxon>Heterodermia</taxon>
    </lineage>
</organism>
<dbReference type="AlphaFoldDB" id="A0A8H3I5S5"/>
<evidence type="ECO:0000313" key="1">
    <source>
        <dbReference type="EMBL" id="CAF9915982.1"/>
    </source>
</evidence>
<reference evidence="1" key="1">
    <citation type="submission" date="2021-03" db="EMBL/GenBank/DDBJ databases">
        <authorList>
            <person name="Tagirdzhanova G."/>
        </authorList>
    </citation>
    <scope>NUCLEOTIDE SEQUENCE</scope>
</reference>
<protein>
    <submittedName>
        <fullName evidence="1">Uncharacterized protein</fullName>
    </submittedName>
</protein>
<dbReference type="PANTHER" id="PTHR39598">
    <property type="entry name" value="AUSTINOL SYNTHESIS PROTEIN F-RELATED"/>
    <property type="match status" value="1"/>
</dbReference>